<dbReference type="GO" id="GO:0003723">
    <property type="term" value="F:RNA binding"/>
    <property type="evidence" value="ECO:0007669"/>
    <property type="project" value="InterPro"/>
</dbReference>
<dbReference type="Pfam" id="PF01535">
    <property type="entry name" value="PPR"/>
    <property type="match status" value="1"/>
</dbReference>
<evidence type="ECO:0000313" key="4">
    <source>
        <dbReference type="Proteomes" id="UP000824469"/>
    </source>
</evidence>
<proteinExistence type="predicted"/>
<protein>
    <recommendedName>
        <fullName evidence="5">Pentatricopeptide repeat-containing protein</fullName>
    </recommendedName>
</protein>
<keyword evidence="4" id="KW-1185">Reference proteome</keyword>
<dbReference type="InterPro" id="IPR011990">
    <property type="entry name" value="TPR-like_helical_dom_sf"/>
</dbReference>
<dbReference type="GO" id="GO:0009451">
    <property type="term" value="P:RNA modification"/>
    <property type="evidence" value="ECO:0007669"/>
    <property type="project" value="InterPro"/>
</dbReference>
<feature type="non-terminal residue" evidence="3">
    <location>
        <position position="84"/>
    </location>
</feature>
<dbReference type="NCBIfam" id="TIGR00756">
    <property type="entry name" value="PPR"/>
    <property type="match status" value="1"/>
</dbReference>
<dbReference type="InterPro" id="IPR002885">
    <property type="entry name" value="PPR_rpt"/>
</dbReference>
<dbReference type="AlphaFoldDB" id="A0AA38G7X8"/>
<dbReference type="PANTHER" id="PTHR47926:SF533">
    <property type="entry name" value="DYW DOMAIN-CONTAINING PROTEIN"/>
    <property type="match status" value="1"/>
</dbReference>
<dbReference type="PROSITE" id="PS51375">
    <property type="entry name" value="PPR"/>
    <property type="match status" value="1"/>
</dbReference>
<organism evidence="3 4">
    <name type="scientific">Taxus chinensis</name>
    <name type="common">Chinese yew</name>
    <name type="synonym">Taxus wallichiana var. chinensis</name>
    <dbReference type="NCBI Taxonomy" id="29808"/>
    <lineage>
        <taxon>Eukaryota</taxon>
        <taxon>Viridiplantae</taxon>
        <taxon>Streptophyta</taxon>
        <taxon>Embryophyta</taxon>
        <taxon>Tracheophyta</taxon>
        <taxon>Spermatophyta</taxon>
        <taxon>Pinopsida</taxon>
        <taxon>Pinidae</taxon>
        <taxon>Conifers II</taxon>
        <taxon>Cupressales</taxon>
        <taxon>Taxaceae</taxon>
        <taxon>Taxus</taxon>
    </lineage>
</organism>
<dbReference type="Gene3D" id="1.25.40.10">
    <property type="entry name" value="Tetratricopeptide repeat domain"/>
    <property type="match status" value="1"/>
</dbReference>
<comment type="caution">
    <text evidence="3">The sequence shown here is derived from an EMBL/GenBank/DDBJ whole genome shotgun (WGS) entry which is preliminary data.</text>
</comment>
<dbReference type="Proteomes" id="UP000824469">
    <property type="component" value="Unassembled WGS sequence"/>
</dbReference>
<feature type="non-terminal residue" evidence="3">
    <location>
        <position position="1"/>
    </location>
</feature>
<name>A0AA38G7X8_TAXCH</name>
<sequence length="84" mass="9547">MPQRNVVSWNAMMAAYAQHGCEEKACDLLGKMPQKMWSSGTYPDHVSFIFVYLAFSQAGSMHEGCKYFDGMSASCRIMPRINHY</sequence>
<gene>
    <name evidence="3" type="ORF">KI387_025257</name>
</gene>
<dbReference type="EMBL" id="JAHRHJ020000005">
    <property type="protein sequence ID" value="KAH9316630.1"/>
    <property type="molecule type" value="Genomic_DNA"/>
</dbReference>
<dbReference type="PANTHER" id="PTHR47926">
    <property type="entry name" value="PENTATRICOPEPTIDE REPEAT-CONTAINING PROTEIN"/>
    <property type="match status" value="1"/>
</dbReference>
<evidence type="ECO:0000313" key="3">
    <source>
        <dbReference type="EMBL" id="KAH9316630.1"/>
    </source>
</evidence>
<keyword evidence="1" id="KW-0677">Repeat</keyword>
<evidence type="ECO:0000256" key="1">
    <source>
        <dbReference type="ARBA" id="ARBA00022737"/>
    </source>
</evidence>
<dbReference type="InterPro" id="IPR046960">
    <property type="entry name" value="PPR_At4g14850-like_plant"/>
</dbReference>
<feature type="repeat" description="PPR" evidence="2">
    <location>
        <begin position="5"/>
        <end position="39"/>
    </location>
</feature>
<accession>A0AA38G7X8</accession>
<evidence type="ECO:0000256" key="2">
    <source>
        <dbReference type="PROSITE-ProRule" id="PRU00708"/>
    </source>
</evidence>
<reference evidence="3 4" key="1">
    <citation type="journal article" date="2021" name="Nat. Plants">
        <title>The Taxus genome provides insights into paclitaxel biosynthesis.</title>
        <authorList>
            <person name="Xiong X."/>
            <person name="Gou J."/>
            <person name="Liao Q."/>
            <person name="Li Y."/>
            <person name="Zhou Q."/>
            <person name="Bi G."/>
            <person name="Li C."/>
            <person name="Du R."/>
            <person name="Wang X."/>
            <person name="Sun T."/>
            <person name="Guo L."/>
            <person name="Liang H."/>
            <person name="Lu P."/>
            <person name="Wu Y."/>
            <person name="Zhang Z."/>
            <person name="Ro D.K."/>
            <person name="Shang Y."/>
            <person name="Huang S."/>
            <person name="Yan J."/>
        </authorList>
    </citation>
    <scope>NUCLEOTIDE SEQUENCE [LARGE SCALE GENOMIC DNA]</scope>
    <source>
        <strain evidence="3">Ta-2019</strain>
    </source>
</reference>
<evidence type="ECO:0008006" key="5">
    <source>
        <dbReference type="Google" id="ProtNLM"/>
    </source>
</evidence>